<keyword evidence="1 2" id="KW-0175">Coiled coil</keyword>
<proteinExistence type="predicted"/>
<keyword evidence="4" id="KW-0472">Membrane</keyword>
<keyword evidence="7" id="KW-1185">Reference proteome</keyword>
<dbReference type="SMART" id="SM00594">
    <property type="entry name" value="UAS"/>
    <property type="match status" value="1"/>
</dbReference>
<evidence type="ECO:0000256" key="2">
    <source>
        <dbReference type="SAM" id="Coils"/>
    </source>
</evidence>
<feature type="compositionally biased region" description="Basic and acidic residues" evidence="3">
    <location>
        <begin position="565"/>
        <end position="577"/>
    </location>
</feature>
<name>A0A9P6L9F3_9AGAM</name>
<dbReference type="SUPFAM" id="SSF54236">
    <property type="entry name" value="Ubiquitin-like"/>
    <property type="match status" value="1"/>
</dbReference>
<dbReference type="InterPro" id="IPR050730">
    <property type="entry name" value="UBX_domain-protein"/>
</dbReference>
<evidence type="ECO:0000256" key="3">
    <source>
        <dbReference type="SAM" id="MobiDB-lite"/>
    </source>
</evidence>
<dbReference type="Gene3D" id="1.10.8.10">
    <property type="entry name" value="DNA helicase RuvA subunit, C-terminal domain"/>
    <property type="match status" value="1"/>
</dbReference>
<dbReference type="PROSITE" id="PS50033">
    <property type="entry name" value="UBX"/>
    <property type="match status" value="1"/>
</dbReference>
<dbReference type="OrthoDB" id="1026733at2759"/>
<evidence type="ECO:0000256" key="1">
    <source>
        <dbReference type="ARBA" id="ARBA00023054"/>
    </source>
</evidence>
<dbReference type="Pfam" id="PF14555">
    <property type="entry name" value="UBA_4"/>
    <property type="match status" value="1"/>
</dbReference>
<dbReference type="Proteomes" id="UP000736335">
    <property type="component" value="Unassembled WGS sequence"/>
</dbReference>
<reference evidence="6" key="2">
    <citation type="submission" date="2020-11" db="EMBL/GenBank/DDBJ databases">
        <authorList>
            <consortium name="DOE Joint Genome Institute"/>
            <person name="Kuo A."/>
            <person name="Miyauchi S."/>
            <person name="Kiss E."/>
            <person name="Drula E."/>
            <person name="Kohler A."/>
            <person name="Sanchez-Garcia M."/>
            <person name="Andreopoulos B."/>
            <person name="Barry K.W."/>
            <person name="Bonito G."/>
            <person name="Buee M."/>
            <person name="Carver A."/>
            <person name="Chen C."/>
            <person name="Cichocki N."/>
            <person name="Clum A."/>
            <person name="Culley D."/>
            <person name="Crous P.W."/>
            <person name="Fauchery L."/>
            <person name="Girlanda M."/>
            <person name="Hayes R."/>
            <person name="Keri Z."/>
            <person name="Labutti K."/>
            <person name="Lipzen A."/>
            <person name="Lombard V."/>
            <person name="Magnuson J."/>
            <person name="Maillard F."/>
            <person name="Morin E."/>
            <person name="Murat C."/>
            <person name="Nolan M."/>
            <person name="Ohm R."/>
            <person name="Pangilinan J."/>
            <person name="Pereira M."/>
            <person name="Perotto S."/>
            <person name="Peter M."/>
            <person name="Riley R."/>
            <person name="Sitrit Y."/>
            <person name="Stielow B."/>
            <person name="Szollosi G."/>
            <person name="Zifcakova L."/>
            <person name="Stursova M."/>
            <person name="Spatafora J.W."/>
            <person name="Tedersoo L."/>
            <person name="Vaario L.-M."/>
            <person name="Yamada A."/>
            <person name="Yan M."/>
            <person name="Wang P."/>
            <person name="Xu J."/>
            <person name="Bruns T."/>
            <person name="Baldrian P."/>
            <person name="Vilgalys R."/>
            <person name="Henrissat B."/>
            <person name="Grigoriev I.V."/>
            <person name="Hibbett D."/>
            <person name="Nagy L.G."/>
            <person name="Martin F.M."/>
        </authorList>
    </citation>
    <scope>NUCLEOTIDE SEQUENCE</scope>
    <source>
        <strain evidence="6">UH-Tt-Lm1</strain>
    </source>
</reference>
<feature type="region of interest" description="Disordered" evidence="3">
    <location>
        <begin position="178"/>
        <end position="209"/>
    </location>
</feature>
<dbReference type="Pfam" id="PF00789">
    <property type="entry name" value="UBX"/>
    <property type="match status" value="1"/>
</dbReference>
<feature type="coiled-coil region" evidence="2">
    <location>
        <begin position="379"/>
        <end position="414"/>
    </location>
</feature>
<dbReference type="GO" id="GO:0036503">
    <property type="term" value="P:ERAD pathway"/>
    <property type="evidence" value="ECO:0007669"/>
    <property type="project" value="TreeGrafter"/>
</dbReference>
<feature type="region of interest" description="Disordered" evidence="3">
    <location>
        <begin position="565"/>
        <end position="605"/>
    </location>
</feature>
<dbReference type="InterPro" id="IPR029071">
    <property type="entry name" value="Ubiquitin-like_domsf"/>
</dbReference>
<dbReference type="Gene3D" id="3.40.30.10">
    <property type="entry name" value="Glutaredoxin"/>
    <property type="match status" value="1"/>
</dbReference>
<evidence type="ECO:0000256" key="4">
    <source>
        <dbReference type="SAM" id="Phobius"/>
    </source>
</evidence>
<dbReference type="SUPFAM" id="SSF52833">
    <property type="entry name" value="Thioredoxin-like"/>
    <property type="match status" value="1"/>
</dbReference>
<feature type="transmembrane region" description="Helical" evidence="4">
    <location>
        <begin position="107"/>
        <end position="129"/>
    </location>
</feature>
<dbReference type="Gene3D" id="3.10.20.90">
    <property type="entry name" value="Phosphatidylinositol 3-kinase Catalytic Subunit, Chain A, domain 1"/>
    <property type="match status" value="1"/>
</dbReference>
<feature type="compositionally biased region" description="Polar residues" evidence="3">
    <location>
        <begin position="197"/>
        <end position="209"/>
    </location>
</feature>
<dbReference type="EMBL" id="WIUZ02000004">
    <property type="protein sequence ID" value="KAF9787985.1"/>
    <property type="molecule type" value="Genomic_DNA"/>
</dbReference>
<evidence type="ECO:0000313" key="7">
    <source>
        <dbReference type="Proteomes" id="UP000736335"/>
    </source>
</evidence>
<sequence>MAGSISSLTPSQVAALGQLQDITNGGDPGVAIDVLASVDWDVQRATEVIFDGHSQPTARHTKPPAQMETFEIDDSEQGPLLGSTGAVSGSNRKPPNQSNFLISRRTIYTLLTFPFSVISTIFRFIFGVLHIPLPRSFATLNFLTARGPSVTHRQLPEDPKSVADRWVRALEEETGAVCSSRSGNEAAATGVAGPPMASTSTLRSRGDPTTSPVLPDFFLGSYEEAMRACQRQLKVGCIILMSDEHQDAAEFKRTTLTDPQFVNFLQNNDFITWGGDIRDKEAWSTAHKLHATTYPFVAFAALQPQRSPASGTSSSSSSPVMTILSRHPGIEATTTDKLLAHLTDALIPRVKPFLDRLKAEERRREQERFMRAEQDRAYREAMNRDKERIERKIREEQEEKRRVHEKKIAEEKRLKAEGEERKRKEEWDRKRMEWRRYLRWLSKADPAPSAGLRIGIRMPDGTRGIRIFGPRDSLTALYGFVDSHFIPSEFLVGDDPTSPPSSLSSRGEAAVREEIARSSLPQEQWWRFQLATSYPRKEIPWQPNATLGGISGLESGVQLVVEIVRHDDSKKPRESLDSRNGLPPSTNASEVDDDSDDYDTESDDE</sequence>
<evidence type="ECO:0000259" key="5">
    <source>
        <dbReference type="PROSITE" id="PS50033"/>
    </source>
</evidence>
<feature type="domain" description="UBX" evidence="5">
    <location>
        <begin position="453"/>
        <end position="537"/>
    </location>
</feature>
<evidence type="ECO:0000313" key="6">
    <source>
        <dbReference type="EMBL" id="KAF9787985.1"/>
    </source>
</evidence>
<dbReference type="GO" id="GO:0043130">
    <property type="term" value="F:ubiquitin binding"/>
    <property type="evidence" value="ECO:0007669"/>
    <property type="project" value="TreeGrafter"/>
</dbReference>
<comment type="caution">
    <text evidence="6">The sequence shown here is derived from an EMBL/GenBank/DDBJ whole genome shotgun (WGS) entry which is preliminary data.</text>
</comment>
<gene>
    <name evidence="6" type="ORF">BJ322DRAFT_1180725</name>
</gene>
<feature type="compositionally biased region" description="Acidic residues" evidence="3">
    <location>
        <begin position="590"/>
        <end position="605"/>
    </location>
</feature>
<dbReference type="InterPro" id="IPR006577">
    <property type="entry name" value="UAS"/>
</dbReference>
<dbReference type="PANTHER" id="PTHR23322:SF1">
    <property type="entry name" value="FAS-ASSOCIATED FACTOR 2"/>
    <property type="match status" value="1"/>
</dbReference>
<dbReference type="InterPro" id="IPR001012">
    <property type="entry name" value="UBX_dom"/>
</dbReference>
<dbReference type="InterPro" id="IPR036249">
    <property type="entry name" value="Thioredoxin-like_sf"/>
</dbReference>
<dbReference type="GO" id="GO:0005783">
    <property type="term" value="C:endoplasmic reticulum"/>
    <property type="evidence" value="ECO:0007669"/>
    <property type="project" value="TreeGrafter"/>
</dbReference>
<keyword evidence="4" id="KW-1133">Transmembrane helix</keyword>
<dbReference type="AlphaFoldDB" id="A0A9P6L9F3"/>
<protein>
    <recommendedName>
        <fullName evidence="5">UBX domain-containing protein</fullName>
    </recommendedName>
</protein>
<keyword evidence="4" id="KW-0812">Transmembrane</keyword>
<organism evidence="6 7">
    <name type="scientific">Thelephora terrestris</name>
    <dbReference type="NCBI Taxonomy" id="56493"/>
    <lineage>
        <taxon>Eukaryota</taxon>
        <taxon>Fungi</taxon>
        <taxon>Dikarya</taxon>
        <taxon>Basidiomycota</taxon>
        <taxon>Agaricomycotina</taxon>
        <taxon>Agaricomycetes</taxon>
        <taxon>Thelephorales</taxon>
        <taxon>Thelephoraceae</taxon>
        <taxon>Thelephora</taxon>
    </lineage>
</organism>
<dbReference type="PANTHER" id="PTHR23322">
    <property type="entry name" value="FAS-ASSOCIATED PROTEIN"/>
    <property type="match status" value="1"/>
</dbReference>
<reference evidence="6" key="1">
    <citation type="journal article" date="2020" name="Nat. Commun.">
        <title>Large-scale genome sequencing of mycorrhizal fungi provides insights into the early evolution of symbiotic traits.</title>
        <authorList>
            <person name="Miyauchi S."/>
            <person name="Kiss E."/>
            <person name="Kuo A."/>
            <person name="Drula E."/>
            <person name="Kohler A."/>
            <person name="Sanchez-Garcia M."/>
            <person name="Morin E."/>
            <person name="Andreopoulos B."/>
            <person name="Barry K.W."/>
            <person name="Bonito G."/>
            <person name="Buee M."/>
            <person name="Carver A."/>
            <person name="Chen C."/>
            <person name="Cichocki N."/>
            <person name="Clum A."/>
            <person name="Culley D."/>
            <person name="Crous P.W."/>
            <person name="Fauchery L."/>
            <person name="Girlanda M."/>
            <person name="Hayes R.D."/>
            <person name="Keri Z."/>
            <person name="LaButti K."/>
            <person name="Lipzen A."/>
            <person name="Lombard V."/>
            <person name="Magnuson J."/>
            <person name="Maillard F."/>
            <person name="Murat C."/>
            <person name="Nolan M."/>
            <person name="Ohm R.A."/>
            <person name="Pangilinan J."/>
            <person name="Pereira M.F."/>
            <person name="Perotto S."/>
            <person name="Peter M."/>
            <person name="Pfister S."/>
            <person name="Riley R."/>
            <person name="Sitrit Y."/>
            <person name="Stielow J.B."/>
            <person name="Szollosi G."/>
            <person name="Zifcakova L."/>
            <person name="Stursova M."/>
            <person name="Spatafora J.W."/>
            <person name="Tedersoo L."/>
            <person name="Vaario L.M."/>
            <person name="Yamada A."/>
            <person name="Yan M."/>
            <person name="Wang P."/>
            <person name="Xu J."/>
            <person name="Bruns T."/>
            <person name="Baldrian P."/>
            <person name="Vilgalys R."/>
            <person name="Dunand C."/>
            <person name="Henrissat B."/>
            <person name="Grigoriev I.V."/>
            <person name="Hibbett D."/>
            <person name="Nagy L.G."/>
            <person name="Martin F.M."/>
        </authorList>
    </citation>
    <scope>NUCLEOTIDE SEQUENCE</scope>
    <source>
        <strain evidence="6">UH-Tt-Lm1</strain>
    </source>
</reference>
<accession>A0A9P6L9F3</accession>